<protein>
    <submittedName>
        <fullName evidence="6">AcrR family transcriptional regulator</fullName>
    </submittedName>
</protein>
<organism evidence="6 7">
    <name type="scientific">Microlunatus parietis</name>
    <dbReference type="NCBI Taxonomy" id="682979"/>
    <lineage>
        <taxon>Bacteria</taxon>
        <taxon>Bacillati</taxon>
        <taxon>Actinomycetota</taxon>
        <taxon>Actinomycetes</taxon>
        <taxon>Propionibacteriales</taxon>
        <taxon>Propionibacteriaceae</taxon>
        <taxon>Microlunatus</taxon>
    </lineage>
</organism>
<dbReference type="InterPro" id="IPR050109">
    <property type="entry name" value="HTH-type_TetR-like_transc_reg"/>
</dbReference>
<evidence type="ECO:0000313" key="6">
    <source>
        <dbReference type="EMBL" id="NYE72361.1"/>
    </source>
</evidence>
<evidence type="ECO:0000313" key="7">
    <source>
        <dbReference type="Proteomes" id="UP000569914"/>
    </source>
</evidence>
<evidence type="ECO:0000259" key="5">
    <source>
        <dbReference type="PROSITE" id="PS50977"/>
    </source>
</evidence>
<dbReference type="SUPFAM" id="SSF46689">
    <property type="entry name" value="Homeodomain-like"/>
    <property type="match status" value="1"/>
</dbReference>
<dbReference type="SUPFAM" id="SSF48498">
    <property type="entry name" value="Tetracyclin repressor-like, C-terminal domain"/>
    <property type="match status" value="1"/>
</dbReference>
<dbReference type="InterPro" id="IPR001647">
    <property type="entry name" value="HTH_TetR"/>
</dbReference>
<dbReference type="Gene3D" id="1.10.357.10">
    <property type="entry name" value="Tetracycline Repressor, domain 2"/>
    <property type="match status" value="1"/>
</dbReference>
<dbReference type="InterPro" id="IPR049445">
    <property type="entry name" value="TetR_SbtR-like_C"/>
</dbReference>
<evidence type="ECO:0000256" key="3">
    <source>
        <dbReference type="ARBA" id="ARBA00023163"/>
    </source>
</evidence>
<dbReference type="PANTHER" id="PTHR30055:SF234">
    <property type="entry name" value="HTH-TYPE TRANSCRIPTIONAL REGULATOR BETI"/>
    <property type="match status" value="1"/>
</dbReference>
<dbReference type="Proteomes" id="UP000569914">
    <property type="component" value="Unassembled WGS sequence"/>
</dbReference>
<name>A0A7Y9LDV2_9ACTN</name>
<dbReference type="EMBL" id="JACCBU010000001">
    <property type="protein sequence ID" value="NYE72361.1"/>
    <property type="molecule type" value="Genomic_DNA"/>
</dbReference>
<evidence type="ECO:0000256" key="1">
    <source>
        <dbReference type="ARBA" id="ARBA00023015"/>
    </source>
</evidence>
<dbReference type="PROSITE" id="PS50977">
    <property type="entry name" value="HTH_TETR_2"/>
    <property type="match status" value="1"/>
</dbReference>
<dbReference type="GO" id="GO:0003700">
    <property type="term" value="F:DNA-binding transcription factor activity"/>
    <property type="evidence" value="ECO:0007669"/>
    <property type="project" value="TreeGrafter"/>
</dbReference>
<keyword evidence="3" id="KW-0804">Transcription</keyword>
<feature type="DNA-binding region" description="H-T-H motif" evidence="4">
    <location>
        <begin position="34"/>
        <end position="53"/>
    </location>
</feature>
<keyword evidence="1" id="KW-0805">Transcription regulation</keyword>
<evidence type="ECO:0000256" key="2">
    <source>
        <dbReference type="ARBA" id="ARBA00023125"/>
    </source>
</evidence>
<dbReference type="InterPro" id="IPR009057">
    <property type="entry name" value="Homeodomain-like_sf"/>
</dbReference>
<dbReference type="RefSeq" id="WP_179753110.1">
    <property type="nucleotide sequence ID" value="NZ_JACCBU010000001.1"/>
</dbReference>
<dbReference type="Pfam" id="PF21597">
    <property type="entry name" value="TetR_C_43"/>
    <property type="match status" value="1"/>
</dbReference>
<evidence type="ECO:0000256" key="4">
    <source>
        <dbReference type="PROSITE-ProRule" id="PRU00335"/>
    </source>
</evidence>
<keyword evidence="7" id="KW-1185">Reference proteome</keyword>
<dbReference type="Pfam" id="PF00440">
    <property type="entry name" value="TetR_N"/>
    <property type="match status" value="1"/>
</dbReference>
<proteinExistence type="predicted"/>
<dbReference type="PRINTS" id="PR00455">
    <property type="entry name" value="HTHTETR"/>
</dbReference>
<sequence>MSARRTTFTEQARRAQLVEVTIDLVARHGYAGTSLQRIADAAGITKAAVIYHFASKNAVIKAAYDFVIARVVEHVGARVDAAPDPAAAVEAYLTGMIDYVAAHPAQARLLTETMIESGANEAAGNPDPSAKNATLATLIKSAQRSGGYRKDLDPDWLAVILGGAADGIAARFLTDDPAPDPAAATDELLALLRHGATAP</sequence>
<dbReference type="PANTHER" id="PTHR30055">
    <property type="entry name" value="HTH-TYPE TRANSCRIPTIONAL REGULATOR RUTR"/>
    <property type="match status" value="1"/>
</dbReference>
<comment type="caution">
    <text evidence="6">The sequence shown here is derived from an EMBL/GenBank/DDBJ whole genome shotgun (WGS) entry which is preliminary data.</text>
</comment>
<dbReference type="AlphaFoldDB" id="A0A7Y9LDV2"/>
<keyword evidence="2 4" id="KW-0238">DNA-binding</keyword>
<feature type="domain" description="HTH tetR-type" evidence="5">
    <location>
        <begin position="11"/>
        <end position="71"/>
    </location>
</feature>
<dbReference type="GO" id="GO:0000976">
    <property type="term" value="F:transcription cis-regulatory region binding"/>
    <property type="evidence" value="ECO:0007669"/>
    <property type="project" value="TreeGrafter"/>
</dbReference>
<gene>
    <name evidence="6" type="ORF">BKA15_003690</name>
</gene>
<accession>A0A7Y9LDV2</accession>
<reference evidence="6 7" key="1">
    <citation type="submission" date="2020-07" db="EMBL/GenBank/DDBJ databases">
        <title>Sequencing the genomes of 1000 actinobacteria strains.</title>
        <authorList>
            <person name="Klenk H.-P."/>
        </authorList>
    </citation>
    <scope>NUCLEOTIDE SEQUENCE [LARGE SCALE GENOMIC DNA]</scope>
    <source>
        <strain evidence="6 7">DSM 22083</strain>
    </source>
</reference>
<dbReference type="InterPro" id="IPR036271">
    <property type="entry name" value="Tet_transcr_reg_TetR-rel_C_sf"/>
</dbReference>